<keyword evidence="4" id="KW-1185">Reference proteome</keyword>
<keyword evidence="1" id="KW-0732">Signal</keyword>
<dbReference type="SUPFAM" id="SSF81296">
    <property type="entry name" value="E set domains"/>
    <property type="match status" value="1"/>
</dbReference>
<dbReference type="Proteomes" id="UP000305921">
    <property type="component" value="Unassembled WGS sequence"/>
</dbReference>
<reference evidence="3 4" key="1">
    <citation type="submission" date="2019-05" db="EMBL/GenBank/DDBJ databases">
        <title>Streptomyces marianii sp. nov., a novel marine actinomycete from southern coast of India.</title>
        <authorList>
            <person name="Iniyan A.M."/>
            <person name="Wink J."/>
            <person name="Ramprasad E."/>
            <person name="Ramana C.V."/>
            <person name="Bunk B."/>
            <person name="Sproer C."/>
            <person name="Joseph F.-J.R.S."/>
            <person name="Vincent S.G.P."/>
        </authorList>
    </citation>
    <scope>NUCLEOTIDE SEQUENCE [LARGE SCALE GENOMIC DNA]</scope>
    <source>
        <strain evidence="3 4">ICN19</strain>
    </source>
</reference>
<dbReference type="PANTHER" id="PTHR34823">
    <property type="entry name" value="GLCNAC-BINDING PROTEIN A"/>
    <property type="match status" value="1"/>
</dbReference>
<proteinExistence type="predicted"/>
<evidence type="ECO:0000259" key="2">
    <source>
        <dbReference type="Pfam" id="PF03067"/>
    </source>
</evidence>
<dbReference type="PANTHER" id="PTHR34823:SF1">
    <property type="entry name" value="CHITIN-BINDING TYPE-4 DOMAIN-CONTAINING PROTEIN"/>
    <property type="match status" value="1"/>
</dbReference>
<evidence type="ECO:0000256" key="1">
    <source>
        <dbReference type="ARBA" id="ARBA00022729"/>
    </source>
</evidence>
<accession>A0A5R9E916</accession>
<gene>
    <name evidence="3" type="ORF">FEF34_24345</name>
</gene>
<organism evidence="3 4">
    <name type="scientific">Streptomyces marianii</name>
    <dbReference type="NCBI Taxonomy" id="1817406"/>
    <lineage>
        <taxon>Bacteria</taxon>
        <taxon>Bacillati</taxon>
        <taxon>Actinomycetota</taxon>
        <taxon>Actinomycetes</taxon>
        <taxon>Kitasatosporales</taxon>
        <taxon>Streptomycetaceae</taxon>
        <taxon>Streptomyces</taxon>
    </lineage>
</organism>
<comment type="caution">
    <text evidence="3">The sequence shown here is derived from an EMBL/GenBank/DDBJ whole genome shotgun (WGS) entry which is preliminary data.</text>
</comment>
<dbReference type="InterPro" id="IPR014756">
    <property type="entry name" value="Ig_E-set"/>
</dbReference>
<dbReference type="Pfam" id="PF03067">
    <property type="entry name" value="LPMO_10"/>
    <property type="match status" value="1"/>
</dbReference>
<name>A0A5R9E916_9ACTN</name>
<evidence type="ECO:0000313" key="3">
    <source>
        <dbReference type="EMBL" id="TLQ45707.1"/>
    </source>
</evidence>
<dbReference type="InterPro" id="IPR051024">
    <property type="entry name" value="GlcNAc_Chitin_IntDeg"/>
</dbReference>
<evidence type="ECO:0000313" key="4">
    <source>
        <dbReference type="Proteomes" id="UP000305921"/>
    </source>
</evidence>
<dbReference type="CDD" id="cd21177">
    <property type="entry name" value="LPMO_AA10"/>
    <property type="match status" value="1"/>
</dbReference>
<dbReference type="EMBL" id="VAWE01000001">
    <property type="protein sequence ID" value="TLQ45707.1"/>
    <property type="molecule type" value="Genomic_DNA"/>
</dbReference>
<keyword evidence="3" id="KW-0503">Monooxygenase</keyword>
<dbReference type="GO" id="GO:0004497">
    <property type="term" value="F:monooxygenase activity"/>
    <property type="evidence" value="ECO:0007669"/>
    <property type="project" value="UniProtKB-KW"/>
</dbReference>
<keyword evidence="3" id="KW-0560">Oxidoreductase</keyword>
<dbReference type="RefSeq" id="WP_138055037.1">
    <property type="nucleotide sequence ID" value="NZ_VAWE01000001.1"/>
</dbReference>
<dbReference type="Gene3D" id="2.70.50.50">
    <property type="entry name" value="chitin-binding protein cbp21"/>
    <property type="match status" value="1"/>
</dbReference>
<feature type="domain" description="Chitin-binding type-4" evidence="2">
    <location>
        <begin position="28"/>
        <end position="193"/>
    </location>
</feature>
<dbReference type="InterPro" id="IPR004302">
    <property type="entry name" value="Cellulose/chitin-bd_N"/>
</dbReference>
<sequence>MRKRIGAAVVGLTVAGATLLSTGSAGSHGYTDSPISRQKLCANGTVGNCGEIRWEPQSVEGPKGFPGAGPADGRICAGGNSRFAQLDDPRGGTWPTTRVSSGQNYTFRWQFTAMHATTDFTYYITRNGWNPGQPLTRAALDPQPFLTIPYNGQRPPGTLSHSGTLPSKSGRHLVLAVWTIADTPNAFYACSDVQF</sequence>
<protein>
    <submittedName>
        <fullName evidence="3">Lytic polysaccharide monooxygenase</fullName>
    </submittedName>
</protein>
<dbReference type="AlphaFoldDB" id="A0A5R9E916"/>
<dbReference type="OrthoDB" id="2702399at2"/>